<proteinExistence type="predicted"/>
<accession>A0AAD7E864</accession>
<feature type="compositionally biased region" description="Acidic residues" evidence="2">
    <location>
        <begin position="388"/>
        <end position="401"/>
    </location>
</feature>
<name>A0AAD7E864_9AGAR</name>
<evidence type="ECO:0000256" key="2">
    <source>
        <dbReference type="SAM" id="MobiDB-lite"/>
    </source>
</evidence>
<reference evidence="3" key="1">
    <citation type="submission" date="2023-03" db="EMBL/GenBank/DDBJ databases">
        <title>Massive genome expansion in bonnet fungi (Mycena s.s.) driven by repeated elements and novel gene families across ecological guilds.</title>
        <authorList>
            <consortium name="Lawrence Berkeley National Laboratory"/>
            <person name="Harder C.B."/>
            <person name="Miyauchi S."/>
            <person name="Viragh M."/>
            <person name="Kuo A."/>
            <person name="Thoen E."/>
            <person name="Andreopoulos B."/>
            <person name="Lu D."/>
            <person name="Skrede I."/>
            <person name="Drula E."/>
            <person name="Henrissat B."/>
            <person name="Morin E."/>
            <person name="Kohler A."/>
            <person name="Barry K."/>
            <person name="LaButti K."/>
            <person name="Morin E."/>
            <person name="Salamov A."/>
            <person name="Lipzen A."/>
            <person name="Mereny Z."/>
            <person name="Hegedus B."/>
            <person name="Baldrian P."/>
            <person name="Stursova M."/>
            <person name="Weitz H."/>
            <person name="Taylor A."/>
            <person name="Grigoriev I.V."/>
            <person name="Nagy L.G."/>
            <person name="Martin F."/>
            <person name="Kauserud H."/>
        </authorList>
    </citation>
    <scope>NUCLEOTIDE SEQUENCE</scope>
    <source>
        <strain evidence="3">CBHHK002</strain>
    </source>
</reference>
<evidence type="ECO:0000313" key="3">
    <source>
        <dbReference type="EMBL" id="KAJ7302480.1"/>
    </source>
</evidence>
<feature type="compositionally biased region" description="Pro residues" evidence="2">
    <location>
        <begin position="432"/>
        <end position="445"/>
    </location>
</feature>
<feature type="compositionally biased region" description="Acidic residues" evidence="2">
    <location>
        <begin position="409"/>
        <end position="425"/>
    </location>
</feature>
<organism evidence="3 4">
    <name type="scientific">Mycena albidolilacea</name>
    <dbReference type="NCBI Taxonomy" id="1033008"/>
    <lineage>
        <taxon>Eukaryota</taxon>
        <taxon>Fungi</taxon>
        <taxon>Dikarya</taxon>
        <taxon>Basidiomycota</taxon>
        <taxon>Agaricomycotina</taxon>
        <taxon>Agaricomycetes</taxon>
        <taxon>Agaricomycetidae</taxon>
        <taxon>Agaricales</taxon>
        <taxon>Marasmiineae</taxon>
        <taxon>Mycenaceae</taxon>
        <taxon>Mycena</taxon>
    </lineage>
</organism>
<protein>
    <submittedName>
        <fullName evidence="3">Uncharacterized protein</fullName>
    </submittedName>
</protein>
<keyword evidence="1" id="KW-0175">Coiled coil</keyword>
<dbReference type="Proteomes" id="UP001218218">
    <property type="component" value="Unassembled WGS sequence"/>
</dbReference>
<sequence>MAPRGNKGHFHGEPLSFLNDSLPLYLSTAPNKKEVFWSKFFPEWDEKYPKLDSEELEEELKEEERLHKAETERVKAANQEEAKPYPVTSAWLNELRARAADSTKLKGWFSNAKTKDKTRKVEPFRAWLAGLTALRGAPRHMQMPWMLWQAPGPRRDADDEEDDVDGLDGFEKEDGDDVDEDTPARAQTLHRKRRLAVAYFEELDEEEQAHMQAEREKDFVDRRNAYERALKGETECSTEELADSSVYASRRRHAEVVSQRALQSLCAQMKCKGILVLGEIVDGCKKGLCRDNPDIDFSAWTPLRSKGLLQSFADFLVACKKAEMGHLGKLVDPAGAPANTPDTPALALRRMSLRQIRRPNAVEDSLPKVRVQRGGGHKRGRKEPGEREAEDSGSQEEEDEWSGGGSDAERDDDPFADDEDEDQGDQGDQGGTPPPPPSLRYPPNAPLQRALDAMDTPQRNSRIWDLNTLSEYEFDRERNIARNQELLRALVPQDAGTAHQHQRCIGVGGAEAELPPPGGPDSPAPVNANMASAAGETAHDASADTGAVETAPGEMGRDASADEHAAIDTSALPPPLDVDARPAPPSLPVVVPTTGLSGSSPAPLPSEKLHSEKHGVVLKLFRSEGKHPAWVAAVMRGGRLSTPRGSTTRHCPPSLPEDGPTPLAGGFSAPAKTAEFLRDLTLTTTAKKTFTTGSARVGLNGLTSVIACLWWWYRLAGIADGTPRWTKLVEDVTWVLSEKLRACTRKRSAAPSEDEPPSSVFGSYKYILFFCRFCGKPVKSRQQKLSAVYPTIWECDNSPAVPISVIIPLSGCLNRPEQQEIPRTLLSVP</sequence>
<feature type="region of interest" description="Disordered" evidence="2">
    <location>
        <begin position="151"/>
        <end position="186"/>
    </location>
</feature>
<feature type="region of interest" description="Disordered" evidence="2">
    <location>
        <begin position="509"/>
        <end position="562"/>
    </location>
</feature>
<comment type="caution">
    <text evidence="3">The sequence shown here is derived from an EMBL/GenBank/DDBJ whole genome shotgun (WGS) entry which is preliminary data.</text>
</comment>
<dbReference type="AlphaFoldDB" id="A0AAD7E864"/>
<keyword evidence="4" id="KW-1185">Reference proteome</keyword>
<gene>
    <name evidence="3" type="ORF">DFH08DRAFT_826653</name>
</gene>
<feature type="coiled-coil region" evidence="1">
    <location>
        <begin position="196"/>
        <end position="223"/>
    </location>
</feature>
<evidence type="ECO:0000256" key="1">
    <source>
        <dbReference type="SAM" id="Coils"/>
    </source>
</evidence>
<feature type="coiled-coil region" evidence="1">
    <location>
        <begin position="53"/>
        <end position="80"/>
    </location>
</feature>
<feature type="compositionally biased region" description="Acidic residues" evidence="2">
    <location>
        <begin position="158"/>
        <end position="181"/>
    </location>
</feature>
<dbReference type="EMBL" id="JARIHO010000116">
    <property type="protein sequence ID" value="KAJ7302480.1"/>
    <property type="molecule type" value="Genomic_DNA"/>
</dbReference>
<feature type="compositionally biased region" description="Pro residues" evidence="2">
    <location>
        <begin position="514"/>
        <end position="523"/>
    </location>
</feature>
<feature type="region of interest" description="Disordered" evidence="2">
    <location>
        <begin position="356"/>
        <end position="445"/>
    </location>
</feature>
<evidence type="ECO:0000313" key="4">
    <source>
        <dbReference type="Proteomes" id="UP001218218"/>
    </source>
</evidence>
<feature type="region of interest" description="Disordered" evidence="2">
    <location>
        <begin position="641"/>
        <end position="660"/>
    </location>
</feature>